<dbReference type="InterPro" id="IPR000639">
    <property type="entry name" value="Epox_hydrolase-like"/>
</dbReference>
<dbReference type="InterPro" id="IPR029058">
    <property type="entry name" value="AB_hydrolase_fold"/>
</dbReference>
<dbReference type="SUPFAM" id="SSF53474">
    <property type="entry name" value="alpha/beta-Hydrolases"/>
    <property type="match status" value="1"/>
</dbReference>
<keyword evidence="1" id="KW-0378">Hydrolase</keyword>
<dbReference type="PRINTS" id="PR00412">
    <property type="entry name" value="EPOXHYDRLASE"/>
</dbReference>
<sequence>MTITTAVGPFPATATRTVRRDGVELAVYECGNPEGVPVLLIHGWPDTHLLWSRVAALLGGRHRVIAFDNRGAGSSSAPAAVEAYRIEELAADVRAVIAAVSPGERVHVLGHDWGSVIGWEAVAAEDAASVIASFTSVSGPNLDFLGAYLRGPLTPARLRGALAQGVASAYTVAFQIPKLPNPVLRILSGRWPRFLAFFDGLDPALVETAPTLRTDMLNNLKLYRANIRTHLRHPRPRPIEVPVQLIVATRDRAVRPVVNAEADRWVPRLTRVEIPARHWSPISHPAELARHTAAFVARIDAAAEACERDPATHL</sequence>
<evidence type="ECO:0000256" key="1">
    <source>
        <dbReference type="ARBA" id="ARBA00022801"/>
    </source>
</evidence>
<evidence type="ECO:0000259" key="2">
    <source>
        <dbReference type="Pfam" id="PF00561"/>
    </source>
</evidence>
<dbReference type="EMBL" id="AP026978">
    <property type="protein sequence ID" value="BDU03346.1"/>
    <property type="molecule type" value="Genomic_DNA"/>
</dbReference>
<dbReference type="InterPro" id="IPR000073">
    <property type="entry name" value="AB_hydrolase_1"/>
</dbReference>
<dbReference type="Pfam" id="PF00561">
    <property type="entry name" value="Abhydrolase_1"/>
    <property type="match status" value="1"/>
</dbReference>
<reference evidence="3 4" key="1">
    <citation type="submission" date="2022-11" db="EMBL/GenBank/DDBJ databases">
        <title>Genome Sequencing of Nocardia sp. ON39_IFM12276 and assembly.</title>
        <authorList>
            <person name="Shimojima M."/>
            <person name="Toyokawa M."/>
            <person name="Uesaka K."/>
        </authorList>
    </citation>
    <scope>NUCLEOTIDE SEQUENCE [LARGE SCALE GENOMIC DNA]</scope>
    <source>
        <strain evidence="3 4">IFM 12276</strain>
    </source>
</reference>
<organism evidence="3 4">
    <name type="scientific">Nocardia sputorum</name>
    <dbReference type="NCBI Taxonomy" id="2984338"/>
    <lineage>
        <taxon>Bacteria</taxon>
        <taxon>Bacillati</taxon>
        <taxon>Actinomycetota</taxon>
        <taxon>Actinomycetes</taxon>
        <taxon>Mycobacteriales</taxon>
        <taxon>Nocardiaceae</taxon>
        <taxon>Nocardia</taxon>
    </lineage>
</organism>
<dbReference type="Gene3D" id="3.40.50.1820">
    <property type="entry name" value="alpha/beta hydrolase"/>
    <property type="match status" value="1"/>
</dbReference>
<feature type="domain" description="AB hydrolase-1" evidence="2">
    <location>
        <begin position="37"/>
        <end position="285"/>
    </location>
</feature>
<gene>
    <name evidence="3" type="ORF">IFM12276_63740</name>
</gene>
<dbReference type="Proteomes" id="UP001317870">
    <property type="component" value="Chromosome"/>
</dbReference>
<accession>A0ABN6UDF3</accession>
<name>A0ABN6UDF3_9NOCA</name>
<dbReference type="PANTHER" id="PTHR43329">
    <property type="entry name" value="EPOXIDE HYDROLASE"/>
    <property type="match status" value="1"/>
</dbReference>
<protein>
    <recommendedName>
        <fullName evidence="2">AB hydrolase-1 domain-containing protein</fullName>
    </recommendedName>
</protein>
<dbReference type="RefSeq" id="WP_281876515.1">
    <property type="nucleotide sequence ID" value="NZ_AP026976.1"/>
</dbReference>
<keyword evidence="4" id="KW-1185">Reference proteome</keyword>
<proteinExistence type="predicted"/>
<evidence type="ECO:0000313" key="3">
    <source>
        <dbReference type="EMBL" id="BDU03346.1"/>
    </source>
</evidence>
<evidence type="ECO:0000313" key="4">
    <source>
        <dbReference type="Proteomes" id="UP001317870"/>
    </source>
</evidence>